<accession>A0A150PSG2</accession>
<protein>
    <submittedName>
        <fullName evidence="2">Uncharacterized protein</fullName>
    </submittedName>
</protein>
<name>A0A150PSG2_SORCE</name>
<sequence length="69" mass="7650">MISAPVPQRLLSSDITPVRAPGSGASRWKRLVSSSPNRARWRSRNSLSPVRATYTPAQQTQFVSCSYVM</sequence>
<dbReference type="AlphaFoldDB" id="A0A150PSG2"/>
<evidence type="ECO:0000313" key="2">
    <source>
        <dbReference type="EMBL" id="KYF58593.1"/>
    </source>
</evidence>
<reference evidence="2 3" key="1">
    <citation type="submission" date="2014-02" db="EMBL/GenBank/DDBJ databases">
        <title>The small core and large imbalanced accessory genome model reveals a collaborative survival strategy of Sorangium cellulosum strains in nature.</title>
        <authorList>
            <person name="Han K."/>
            <person name="Peng R."/>
            <person name="Blom J."/>
            <person name="Li Y.-Z."/>
        </authorList>
    </citation>
    <scope>NUCLEOTIDE SEQUENCE [LARGE SCALE GENOMIC DNA]</scope>
    <source>
        <strain evidence="2 3">So0157-25</strain>
    </source>
</reference>
<evidence type="ECO:0000313" key="3">
    <source>
        <dbReference type="Proteomes" id="UP000075420"/>
    </source>
</evidence>
<feature type="region of interest" description="Disordered" evidence="1">
    <location>
        <begin position="14"/>
        <end position="44"/>
    </location>
</feature>
<dbReference type="EMBL" id="JELY01000666">
    <property type="protein sequence ID" value="KYF58593.1"/>
    <property type="molecule type" value="Genomic_DNA"/>
</dbReference>
<proteinExistence type="predicted"/>
<dbReference type="Proteomes" id="UP000075420">
    <property type="component" value="Unassembled WGS sequence"/>
</dbReference>
<evidence type="ECO:0000256" key="1">
    <source>
        <dbReference type="SAM" id="MobiDB-lite"/>
    </source>
</evidence>
<comment type="caution">
    <text evidence="2">The sequence shown here is derived from an EMBL/GenBank/DDBJ whole genome shotgun (WGS) entry which is preliminary data.</text>
</comment>
<organism evidence="2 3">
    <name type="scientific">Sorangium cellulosum</name>
    <name type="common">Polyangium cellulosum</name>
    <dbReference type="NCBI Taxonomy" id="56"/>
    <lineage>
        <taxon>Bacteria</taxon>
        <taxon>Pseudomonadati</taxon>
        <taxon>Myxococcota</taxon>
        <taxon>Polyangia</taxon>
        <taxon>Polyangiales</taxon>
        <taxon>Polyangiaceae</taxon>
        <taxon>Sorangium</taxon>
    </lineage>
</organism>
<gene>
    <name evidence="2" type="ORF">BE08_10530</name>
</gene>